<keyword evidence="8" id="KW-1185">Reference proteome</keyword>
<proteinExistence type="predicted"/>
<dbReference type="PANTHER" id="PTHR44329">
    <property type="entry name" value="SERINE/THREONINE-PROTEIN KINASE TNNI3K-RELATED"/>
    <property type="match status" value="1"/>
</dbReference>
<evidence type="ECO:0000256" key="2">
    <source>
        <dbReference type="ARBA" id="ARBA00022741"/>
    </source>
</evidence>
<dbReference type="Gene3D" id="1.10.510.10">
    <property type="entry name" value="Transferase(Phosphotransferase) domain 1"/>
    <property type="match status" value="1"/>
</dbReference>
<evidence type="ECO:0000256" key="4">
    <source>
        <dbReference type="ARBA" id="ARBA00022840"/>
    </source>
</evidence>
<keyword evidence="2" id="KW-0547">Nucleotide-binding</keyword>
<dbReference type="AlphaFoldDB" id="A0AA38PIN7"/>
<feature type="region of interest" description="Disordered" evidence="5">
    <location>
        <begin position="29"/>
        <end position="154"/>
    </location>
</feature>
<dbReference type="SUPFAM" id="SSF56112">
    <property type="entry name" value="Protein kinase-like (PK-like)"/>
    <property type="match status" value="1"/>
</dbReference>
<feature type="compositionally biased region" description="Basic and acidic residues" evidence="5">
    <location>
        <begin position="42"/>
        <end position="58"/>
    </location>
</feature>
<organism evidence="7 8">
    <name type="scientific">Lentinula raphanica</name>
    <dbReference type="NCBI Taxonomy" id="153919"/>
    <lineage>
        <taxon>Eukaryota</taxon>
        <taxon>Fungi</taxon>
        <taxon>Dikarya</taxon>
        <taxon>Basidiomycota</taxon>
        <taxon>Agaricomycotina</taxon>
        <taxon>Agaricomycetes</taxon>
        <taxon>Agaricomycetidae</taxon>
        <taxon>Agaricales</taxon>
        <taxon>Marasmiineae</taxon>
        <taxon>Omphalotaceae</taxon>
        <taxon>Lentinula</taxon>
    </lineage>
</organism>
<sequence length="613" mass="69312">MLSQSENTTVQVLLPVNVLLVRRTRIARDEESDDISQKRTVGGRERDGEDRKENDMSRCSDSYDNFGETSSFSIKNATMKRRAGRVKRVKRVSKRRKNQLDGSDGQRNEEENAGMSRAIQQAEEENSDTEMVRVPETRDSEGEGGYGDDEFKDSEKGNTEVYHLLHEDVSLETTSSFQTPLLPPDLRAIKADPSTLAEAYLKRALAEYDAFRLASSHRDVGPRPHSARQTLLPWVDTRMAQQIIDEIQVALDSASTNSSRSEVYDKRCFSLLLYLSREYQITPSSMLLSAVRRETLNAVAGGGFSDVYRGTLNGEFVCLKVLRLCIEQDEKVRNDIRKQFCREALIWRQLKHPNILPLLGVQLDMFYPSFCLVSPWMANKDIITYLKKNPEHDFLTILSDIVAGIRYLHSRDPPIVHGDIRGANIMVTAERHCCLADFGLASVIAQSQAWSLTSTSMNTTKGALRWLAPEYIITDNSNTTVSETVMHTSRDIYALGCTVVEILTQKPPFSGCKNDASVILSLMEHQRPLRPPNCSDSIWDITTRCWMQEAEYRPSIHEIEKNLLHYSPPTANFNKAEYSSSPSDLFGHESKQMAGPLNGVSSYFPKNKTFSWP</sequence>
<evidence type="ECO:0000313" key="7">
    <source>
        <dbReference type="EMBL" id="KAJ3843650.1"/>
    </source>
</evidence>
<evidence type="ECO:0000256" key="3">
    <source>
        <dbReference type="ARBA" id="ARBA00022777"/>
    </source>
</evidence>
<dbReference type="InterPro" id="IPR008266">
    <property type="entry name" value="Tyr_kinase_AS"/>
</dbReference>
<protein>
    <submittedName>
        <fullName evidence="7">Kinase-like domain-containing protein</fullName>
    </submittedName>
</protein>
<accession>A0AA38PIN7</accession>
<comment type="caution">
    <text evidence="7">The sequence shown here is derived from an EMBL/GenBank/DDBJ whole genome shotgun (WGS) entry which is preliminary data.</text>
</comment>
<feature type="compositionally biased region" description="Polar residues" evidence="5">
    <location>
        <begin position="59"/>
        <end position="76"/>
    </location>
</feature>
<evidence type="ECO:0000256" key="1">
    <source>
        <dbReference type="ARBA" id="ARBA00022679"/>
    </source>
</evidence>
<dbReference type="InterPro" id="IPR051681">
    <property type="entry name" value="Ser/Thr_Kinases-Pseudokinases"/>
</dbReference>
<evidence type="ECO:0000259" key="6">
    <source>
        <dbReference type="PROSITE" id="PS50011"/>
    </source>
</evidence>
<keyword evidence="4" id="KW-0067">ATP-binding</keyword>
<dbReference type="PANTHER" id="PTHR44329:SF288">
    <property type="entry name" value="MITOGEN-ACTIVATED PROTEIN KINASE KINASE KINASE 20"/>
    <property type="match status" value="1"/>
</dbReference>
<evidence type="ECO:0000256" key="5">
    <source>
        <dbReference type="SAM" id="MobiDB-lite"/>
    </source>
</evidence>
<dbReference type="InterPro" id="IPR001245">
    <property type="entry name" value="Ser-Thr/Tyr_kinase_cat_dom"/>
</dbReference>
<dbReference type="PROSITE" id="PS00109">
    <property type="entry name" value="PROTEIN_KINASE_TYR"/>
    <property type="match status" value="1"/>
</dbReference>
<dbReference type="GO" id="GO:0005524">
    <property type="term" value="F:ATP binding"/>
    <property type="evidence" value="ECO:0007669"/>
    <property type="project" value="UniProtKB-KW"/>
</dbReference>
<reference evidence="7" key="1">
    <citation type="submission" date="2022-08" db="EMBL/GenBank/DDBJ databases">
        <authorList>
            <consortium name="DOE Joint Genome Institute"/>
            <person name="Min B."/>
            <person name="Riley R."/>
            <person name="Sierra-Patev S."/>
            <person name="Naranjo-Ortiz M."/>
            <person name="Looney B."/>
            <person name="Konkel Z."/>
            <person name="Slot J.C."/>
            <person name="Sakamoto Y."/>
            <person name="Steenwyk J.L."/>
            <person name="Rokas A."/>
            <person name="Carro J."/>
            <person name="Camarero S."/>
            <person name="Ferreira P."/>
            <person name="Molpeceres G."/>
            <person name="Ruiz-Duenas F.J."/>
            <person name="Serrano A."/>
            <person name="Henrissat B."/>
            <person name="Drula E."/>
            <person name="Hughes K.W."/>
            <person name="Mata J.L."/>
            <person name="Ishikawa N.K."/>
            <person name="Vargas-Isla R."/>
            <person name="Ushijima S."/>
            <person name="Smith C.A."/>
            <person name="Ahrendt S."/>
            <person name="Andreopoulos W."/>
            <person name="He G."/>
            <person name="Labutti K."/>
            <person name="Lipzen A."/>
            <person name="Ng V."/>
            <person name="Sandor L."/>
            <person name="Barry K."/>
            <person name="Martinez A.T."/>
            <person name="Xiao Y."/>
            <person name="Gibbons J.G."/>
            <person name="Terashima K."/>
            <person name="Hibbett D.S."/>
            <person name="Grigoriev I.V."/>
        </authorList>
    </citation>
    <scope>NUCLEOTIDE SEQUENCE</scope>
    <source>
        <strain evidence="7">TFB9207</strain>
    </source>
</reference>
<dbReference type="InterPro" id="IPR011009">
    <property type="entry name" value="Kinase-like_dom_sf"/>
</dbReference>
<dbReference type="EMBL" id="MU805971">
    <property type="protein sequence ID" value="KAJ3843650.1"/>
    <property type="molecule type" value="Genomic_DNA"/>
</dbReference>
<feature type="domain" description="Protein kinase" evidence="6">
    <location>
        <begin position="293"/>
        <end position="568"/>
    </location>
</feature>
<name>A0AA38PIN7_9AGAR</name>
<gene>
    <name evidence="7" type="ORF">F5878DRAFT_604287</name>
</gene>
<dbReference type="GO" id="GO:0004674">
    <property type="term" value="F:protein serine/threonine kinase activity"/>
    <property type="evidence" value="ECO:0007669"/>
    <property type="project" value="TreeGrafter"/>
</dbReference>
<keyword evidence="1" id="KW-0808">Transferase</keyword>
<keyword evidence="3 7" id="KW-0418">Kinase</keyword>
<dbReference type="Proteomes" id="UP001163846">
    <property type="component" value="Unassembled WGS sequence"/>
</dbReference>
<dbReference type="Pfam" id="PF07714">
    <property type="entry name" value="PK_Tyr_Ser-Thr"/>
    <property type="match status" value="1"/>
</dbReference>
<feature type="compositionally biased region" description="Basic residues" evidence="5">
    <location>
        <begin position="78"/>
        <end position="97"/>
    </location>
</feature>
<dbReference type="PROSITE" id="PS50011">
    <property type="entry name" value="PROTEIN_KINASE_DOM"/>
    <property type="match status" value="1"/>
</dbReference>
<evidence type="ECO:0000313" key="8">
    <source>
        <dbReference type="Proteomes" id="UP001163846"/>
    </source>
</evidence>
<feature type="compositionally biased region" description="Basic and acidic residues" evidence="5">
    <location>
        <begin position="130"/>
        <end position="141"/>
    </location>
</feature>
<dbReference type="InterPro" id="IPR000719">
    <property type="entry name" value="Prot_kinase_dom"/>
</dbReference>